<proteinExistence type="predicted"/>
<feature type="compositionally biased region" description="Acidic residues" evidence="1">
    <location>
        <begin position="229"/>
        <end position="239"/>
    </location>
</feature>
<accession>A0AA89C200</accession>
<evidence type="ECO:0000256" key="1">
    <source>
        <dbReference type="SAM" id="MobiDB-lite"/>
    </source>
</evidence>
<protein>
    <submittedName>
        <fullName evidence="2">Uncharacterized protein</fullName>
    </submittedName>
</protein>
<gene>
    <name evidence="2" type="ORF">FSP39_019419</name>
</gene>
<comment type="caution">
    <text evidence="2">The sequence shown here is derived from an EMBL/GenBank/DDBJ whole genome shotgun (WGS) entry which is preliminary data.</text>
</comment>
<dbReference type="Proteomes" id="UP001186944">
    <property type="component" value="Unassembled WGS sequence"/>
</dbReference>
<dbReference type="EMBL" id="VSWD01000010">
    <property type="protein sequence ID" value="KAK3091377.1"/>
    <property type="molecule type" value="Genomic_DNA"/>
</dbReference>
<keyword evidence="3" id="KW-1185">Reference proteome</keyword>
<feature type="region of interest" description="Disordered" evidence="1">
    <location>
        <begin position="224"/>
        <end position="244"/>
    </location>
</feature>
<dbReference type="AlphaFoldDB" id="A0AA89C200"/>
<organism evidence="2 3">
    <name type="scientific">Pinctada imbricata</name>
    <name type="common">Atlantic pearl-oyster</name>
    <name type="synonym">Pinctada martensii</name>
    <dbReference type="NCBI Taxonomy" id="66713"/>
    <lineage>
        <taxon>Eukaryota</taxon>
        <taxon>Metazoa</taxon>
        <taxon>Spiralia</taxon>
        <taxon>Lophotrochozoa</taxon>
        <taxon>Mollusca</taxon>
        <taxon>Bivalvia</taxon>
        <taxon>Autobranchia</taxon>
        <taxon>Pteriomorphia</taxon>
        <taxon>Pterioida</taxon>
        <taxon>Pterioidea</taxon>
        <taxon>Pteriidae</taxon>
        <taxon>Pinctada</taxon>
    </lineage>
</organism>
<reference evidence="2" key="1">
    <citation type="submission" date="2019-08" db="EMBL/GenBank/DDBJ databases">
        <title>The improved chromosome-level genome for the pearl oyster Pinctada fucata martensii using PacBio sequencing and Hi-C.</title>
        <authorList>
            <person name="Zheng Z."/>
        </authorList>
    </citation>
    <scope>NUCLEOTIDE SEQUENCE</scope>
    <source>
        <strain evidence="2">ZZ-2019</strain>
        <tissue evidence="2">Adductor muscle</tissue>
    </source>
</reference>
<evidence type="ECO:0000313" key="3">
    <source>
        <dbReference type="Proteomes" id="UP001186944"/>
    </source>
</evidence>
<sequence>MADIDVLLAGLAKFKFFFIRLRLGCNGVMSCPLTEAKCNPELIFAEDENLPNVPVIVRFSSVFRRGFEVLHRNNKSDVRLDEKAEIAANVLQKYMTDKEKHAKCLNSILGIIAEMDNVECKKTILAEALAVHLLGPLCPSQSFIINENCMKNGGKECRCGCKTSVAYGATGIGNEEVWHGFADIMLLCTGKEKEPFASATVVSDNHQIPGSSFDAVVIPAKRQKMDYDNSSDEEEGEEEIPGKSSVTEINLSTSDPHVIDQALAQTIVFASLQRQRHPSFHNHLIPNIVISSHHFRVVMYDAELDVLICSDEIPIFFRGQLLPSAIKALWLVLHYEMFCTGIPGKDGLLEEVTSKFRQRVQPKLNMYDKELKVGVSSFPFQKEFSTPKDNEVCDFIDWEHYIEQRS</sequence>
<evidence type="ECO:0000313" key="2">
    <source>
        <dbReference type="EMBL" id="KAK3091377.1"/>
    </source>
</evidence>
<name>A0AA89C200_PINIB</name>